<keyword evidence="2" id="KW-1003">Cell membrane</keyword>
<protein>
    <submittedName>
        <fullName evidence="7">Na+/Picotransporter</fullName>
    </submittedName>
</protein>
<reference evidence="7 8" key="1">
    <citation type="journal article" date="2011" name="Stand. Genomic Sci.">
        <title>Complete genome sequence of Syntrophobotulus glycolicus type strain (FlGlyR).</title>
        <authorList>
            <person name="Han C."/>
            <person name="Mwirichia R."/>
            <person name="Chertkov O."/>
            <person name="Held B."/>
            <person name="Lapidus A."/>
            <person name="Nolan M."/>
            <person name="Lucas S."/>
            <person name="Hammon N."/>
            <person name="Deshpande S."/>
            <person name="Cheng J.F."/>
            <person name="Tapia R."/>
            <person name="Goodwin L."/>
            <person name="Pitluck S."/>
            <person name="Huntemann M."/>
            <person name="Liolios K."/>
            <person name="Ivanova N."/>
            <person name="Pagani I."/>
            <person name="Mavromatis K."/>
            <person name="Ovchinikova G."/>
            <person name="Pati A."/>
            <person name="Chen A."/>
            <person name="Palaniappan K."/>
            <person name="Land M."/>
            <person name="Hauser L."/>
            <person name="Brambilla E.M."/>
            <person name="Rohde M."/>
            <person name="Spring S."/>
            <person name="Sikorski J."/>
            <person name="Goker M."/>
            <person name="Woyke T."/>
            <person name="Bristow J."/>
            <person name="Eisen J.A."/>
            <person name="Markowitz V."/>
            <person name="Hugenholtz P."/>
            <person name="Kyrpides N.C."/>
            <person name="Klenk H.P."/>
            <person name="Detter J.C."/>
        </authorList>
    </citation>
    <scope>NUCLEOTIDE SEQUENCE [LARGE SCALE GENOMIC DNA]</scope>
    <source>
        <strain evidence="8">DSM 8271 / FlGlyR</strain>
    </source>
</reference>
<dbReference type="RefSeq" id="WP_013626146.1">
    <property type="nucleotide sequence ID" value="NC_015172.1"/>
</dbReference>
<gene>
    <name evidence="7" type="ordered locus">Sgly_3107</name>
</gene>
<comment type="subcellular location">
    <subcellularLocation>
        <location evidence="1">Cell membrane</location>
        <topology evidence="1">Multi-pass membrane protein</topology>
    </subcellularLocation>
</comment>
<dbReference type="OrthoDB" id="9763003at2"/>
<keyword evidence="3 6" id="KW-0812">Transmembrane</keyword>
<dbReference type="GO" id="GO:0005886">
    <property type="term" value="C:plasma membrane"/>
    <property type="evidence" value="ECO:0007669"/>
    <property type="project" value="UniProtKB-SubCell"/>
</dbReference>
<evidence type="ECO:0000256" key="4">
    <source>
        <dbReference type="ARBA" id="ARBA00022989"/>
    </source>
</evidence>
<dbReference type="InterPro" id="IPR038078">
    <property type="entry name" value="PhoU-like_sf"/>
</dbReference>
<evidence type="ECO:0000313" key="7">
    <source>
        <dbReference type="EMBL" id="ADY57374.1"/>
    </source>
</evidence>
<proteinExistence type="predicted"/>
<dbReference type="Gene3D" id="1.20.58.220">
    <property type="entry name" value="Phosphate transport system protein phou homolog 2, domain 2"/>
    <property type="match status" value="1"/>
</dbReference>
<evidence type="ECO:0000256" key="2">
    <source>
        <dbReference type="ARBA" id="ARBA00022475"/>
    </source>
</evidence>
<keyword evidence="4 6" id="KW-1133">Transmembrane helix</keyword>
<dbReference type="Pfam" id="PF02690">
    <property type="entry name" value="Na_Pi_cotrans"/>
    <property type="match status" value="2"/>
</dbReference>
<dbReference type="EMBL" id="CP002547">
    <property type="protein sequence ID" value="ADY57374.1"/>
    <property type="molecule type" value="Genomic_DNA"/>
</dbReference>
<sequence>MTITLNMVAQLLGGLGLFFYGVNTLADGLQKLAANKLRNILESLTRNSFSAAIFGTAMTIVLQSSAASTVMVVEFVNSGLLSLTQALGISLGSSLGTYVLIKLISFPFIDFALILIFIGFISFLIMKSVKARRAGQSLIGFGCVFIGMSFMSGAFSPLKNMPGVYSFLHHFGSIPILGILAGLVLTALMQSSSAFLAVMISLANNGLLSIQAIIALVMGAHIGGTMTTLLSSLGTEKVDALRVALANSLYRIIAAVLLMPFSAEFARFIQWTTPDLAGEVANAYLFSTLFIVILFLPFNHILARVLIRFVRSAKREAKEIRLKYMTKASLEIPTIALNQAGQEIRWQGQKILEHMYELLPRTISTGDPRWITEIEETEKEIDQYYMLIAKYLASLFNQSMTQDQIVRTHNYQLIAKEWEYLADRIIVMARFIQKLYSDGTVIPPEDLERFHHLYSTVSKNFLDLLLLLDTRDHTLLSRITSVHDEITELYKTLQIGTVCDHEEDFTSEKNIMLDLYNLLFRISEHLKNIATMIND</sequence>
<dbReference type="KEGG" id="sgy:Sgly_3107"/>
<keyword evidence="8" id="KW-1185">Reference proteome</keyword>
<dbReference type="Proteomes" id="UP000007488">
    <property type="component" value="Chromosome"/>
</dbReference>
<dbReference type="PANTHER" id="PTHR10010">
    <property type="entry name" value="SOLUTE CARRIER FAMILY 34 SODIUM PHOSPHATE , MEMBER 2-RELATED"/>
    <property type="match status" value="1"/>
</dbReference>
<feature type="transmembrane region" description="Helical" evidence="6">
    <location>
        <begin position="50"/>
        <end position="73"/>
    </location>
</feature>
<feature type="transmembrane region" description="Helical" evidence="6">
    <location>
        <begin position="167"/>
        <end position="188"/>
    </location>
</feature>
<accession>F0T103</accession>
<dbReference type="GO" id="GO:0044341">
    <property type="term" value="P:sodium-dependent phosphate transport"/>
    <property type="evidence" value="ECO:0007669"/>
    <property type="project" value="InterPro"/>
</dbReference>
<dbReference type="AlphaFoldDB" id="F0T103"/>
<name>F0T103_SYNGF</name>
<feature type="transmembrane region" description="Helical" evidence="6">
    <location>
        <begin position="283"/>
        <end position="307"/>
    </location>
</feature>
<keyword evidence="5 6" id="KW-0472">Membrane</keyword>
<feature type="transmembrane region" description="Helical" evidence="6">
    <location>
        <begin position="80"/>
        <end position="101"/>
    </location>
</feature>
<dbReference type="eggNOG" id="COG1283">
    <property type="taxonomic scope" value="Bacteria"/>
</dbReference>
<dbReference type="PANTHER" id="PTHR10010:SF46">
    <property type="entry name" value="SODIUM-DEPENDENT PHOSPHATE TRANSPORT PROTEIN 2B"/>
    <property type="match status" value="1"/>
</dbReference>
<feature type="transmembrane region" description="Helical" evidence="6">
    <location>
        <begin position="138"/>
        <end position="155"/>
    </location>
</feature>
<dbReference type="SUPFAM" id="SSF109755">
    <property type="entry name" value="PhoU-like"/>
    <property type="match status" value="1"/>
</dbReference>
<evidence type="ECO:0000313" key="8">
    <source>
        <dbReference type="Proteomes" id="UP000007488"/>
    </source>
</evidence>
<feature type="transmembrane region" description="Helical" evidence="6">
    <location>
        <begin position="195"/>
        <end position="222"/>
    </location>
</feature>
<dbReference type="HOGENOM" id="CLU_025623_2_0_9"/>
<evidence type="ECO:0000256" key="1">
    <source>
        <dbReference type="ARBA" id="ARBA00004651"/>
    </source>
</evidence>
<dbReference type="GO" id="GO:0005436">
    <property type="term" value="F:sodium:phosphate symporter activity"/>
    <property type="evidence" value="ECO:0007669"/>
    <property type="project" value="InterPro"/>
</dbReference>
<evidence type="ECO:0000256" key="5">
    <source>
        <dbReference type="ARBA" id="ARBA00023136"/>
    </source>
</evidence>
<dbReference type="NCBIfam" id="NF037997">
    <property type="entry name" value="Na_Pi_symport"/>
    <property type="match status" value="1"/>
</dbReference>
<reference evidence="8" key="2">
    <citation type="submission" date="2011-02" db="EMBL/GenBank/DDBJ databases">
        <title>The complete genome of Syntrophobotulus glycolicus DSM 8271.</title>
        <authorList>
            <person name="Lucas S."/>
            <person name="Copeland A."/>
            <person name="Lapidus A."/>
            <person name="Bruce D."/>
            <person name="Goodwin L."/>
            <person name="Pitluck S."/>
            <person name="Kyrpides N."/>
            <person name="Mavromatis K."/>
            <person name="Pagani I."/>
            <person name="Ivanova N."/>
            <person name="Mikhailova N."/>
            <person name="Chertkov O."/>
            <person name="Held B."/>
            <person name="Detter J.C."/>
            <person name="Tapia R."/>
            <person name="Han C."/>
            <person name="Land M."/>
            <person name="Hauser L."/>
            <person name="Markowitz V."/>
            <person name="Cheng J.-F."/>
            <person name="Hugenholtz P."/>
            <person name="Woyke T."/>
            <person name="Wu D."/>
            <person name="Spring S."/>
            <person name="Schroeder M."/>
            <person name="Brambilla E."/>
            <person name="Klenk H.-P."/>
            <person name="Eisen J.A."/>
        </authorList>
    </citation>
    <scope>NUCLEOTIDE SEQUENCE [LARGE SCALE GENOMIC DNA]</scope>
    <source>
        <strain evidence="8">DSM 8271 / FlGlyR</strain>
    </source>
</reference>
<organism evidence="7 8">
    <name type="scientific">Syntrophobotulus glycolicus (strain DSM 8271 / FlGlyR)</name>
    <dbReference type="NCBI Taxonomy" id="645991"/>
    <lineage>
        <taxon>Bacteria</taxon>
        <taxon>Bacillati</taxon>
        <taxon>Bacillota</taxon>
        <taxon>Clostridia</taxon>
        <taxon>Eubacteriales</taxon>
        <taxon>Desulfitobacteriaceae</taxon>
        <taxon>Syntrophobotulus</taxon>
    </lineage>
</organism>
<dbReference type="InterPro" id="IPR003841">
    <property type="entry name" value="Na/Pi_transpt"/>
</dbReference>
<evidence type="ECO:0000256" key="3">
    <source>
        <dbReference type="ARBA" id="ARBA00022692"/>
    </source>
</evidence>
<feature type="transmembrane region" description="Helical" evidence="6">
    <location>
        <begin position="107"/>
        <end position="126"/>
    </location>
</feature>
<evidence type="ECO:0000256" key="6">
    <source>
        <dbReference type="SAM" id="Phobius"/>
    </source>
</evidence>